<dbReference type="KEGG" id="thao:NI17_007100"/>
<keyword evidence="1" id="KW-0378">Hydrolase</keyword>
<dbReference type="InterPro" id="IPR029058">
    <property type="entry name" value="AB_hydrolase_fold"/>
</dbReference>
<reference evidence="1" key="1">
    <citation type="submission" date="2020-10" db="EMBL/GenBank/DDBJ databases">
        <title>De novo genome project of the cellulose decomposer Thermobifida halotolerans type strain.</title>
        <authorList>
            <person name="Nagy I."/>
            <person name="Horvath B."/>
            <person name="Kukolya J."/>
            <person name="Nagy I."/>
            <person name="Orsini M."/>
        </authorList>
    </citation>
    <scope>NUCLEOTIDE SEQUENCE</scope>
    <source>
        <strain evidence="1">DSM 44931</strain>
    </source>
</reference>
<keyword evidence="2" id="KW-1185">Reference proteome</keyword>
<evidence type="ECO:0000313" key="1">
    <source>
        <dbReference type="EMBL" id="UOE20931.1"/>
    </source>
</evidence>
<dbReference type="PANTHER" id="PTHR43433">
    <property type="entry name" value="HYDROLASE, ALPHA/BETA FOLD FAMILY PROTEIN"/>
    <property type="match status" value="1"/>
</dbReference>
<dbReference type="Pfam" id="PF00561">
    <property type="entry name" value="Abhydrolase_1"/>
    <property type="match status" value="1"/>
</dbReference>
<sequence>MAIANSNGVSIYYEVHGTGPAVLLVHGSGGHHAAWWQQVAELRDRYTVVTMDLRGFGNSDSSMTEFDSWEFPDDIIAVLDAEDLSDVLLVGQSIGAVVALRAAMRRPDRVGGVALAHSLGGINHPELTELVAADRAEAVKLPVIDRLLSRDFQKREPARTFLFQQMGTFNVAKMADLRNLSTGGPTIDEIAAARIPVCFLAGENDAVLSAATVRRAHELLPGSRLELIPGAPHSMYWEAPELFNAAVIRIRDGLTQRKATA</sequence>
<dbReference type="SUPFAM" id="SSF53474">
    <property type="entry name" value="alpha/beta-Hydrolases"/>
    <property type="match status" value="1"/>
</dbReference>
<organism evidence="1 2">
    <name type="scientific">Thermobifida halotolerans</name>
    <dbReference type="NCBI Taxonomy" id="483545"/>
    <lineage>
        <taxon>Bacteria</taxon>
        <taxon>Bacillati</taxon>
        <taxon>Actinomycetota</taxon>
        <taxon>Actinomycetes</taxon>
        <taxon>Streptosporangiales</taxon>
        <taxon>Nocardiopsidaceae</taxon>
        <taxon>Thermobifida</taxon>
    </lineage>
</organism>
<dbReference type="PANTHER" id="PTHR43433:SF10">
    <property type="entry name" value="AB HYDROLASE-1 DOMAIN-CONTAINING PROTEIN"/>
    <property type="match status" value="1"/>
</dbReference>
<name>A0A399G1L0_9ACTN</name>
<dbReference type="PRINTS" id="PR00111">
    <property type="entry name" value="ABHYDROLASE"/>
</dbReference>
<dbReference type="OrthoDB" id="495620at2"/>
<dbReference type="AlphaFoldDB" id="A0A399G1L0"/>
<dbReference type="GO" id="GO:0016787">
    <property type="term" value="F:hydrolase activity"/>
    <property type="evidence" value="ECO:0007669"/>
    <property type="project" value="UniProtKB-KW"/>
</dbReference>
<proteinExistence type="predicted"/>
<accession>A0A399G1L0</accession>
<dbReference type="InterPro" id="IPR000073">
    <property type="entry name" value="AB_hydrolase_1"/>
</dbReference>
<dbReference type="Gene3D" id="3.40.50.1820">
    <property type="entry name" value="alpha/beta hydrolase"/>
    <property type="match status" value="1"/>
</dbReference>
<evidence type="ECO:0000313" key="2">
    <source>
        <dbReference type="Proteomes" id="UP000265719"/>
    </source>
</evidence>
<dbReference type="EMBL" id="CP063196">
    <property type="protein sequence ID" value="UOE20931.1"/>
    <property type="molecule type" value="Genomic_DNA"/>
</dbReference>
<dbReference type="RefSeq" id="WP_068693417.1">
    <property type="nucleotide sequence ID" value="NZ_CP063196.1"/>
</dbReference>
<gene>
    <name evidence="1" type="ORF">NI17_007100</name>
</gene>
<dbReference type="InterPro" id="IPR050471">
    <property type="entry name" value="AB_hydrolase"/>
</dbReference>
<dbReference type="Proteomes" id="UP000265719">
    <property type="component" value="Chromosome"/>
</dbReference>
<protein>
    <submittedName>
        <fullName evidence="1">Alpha/beta hydrolase</fullName>
    </submittedName>
</protein>